<name>A0A7S1BEU8_9STRA</name>
<sequence length="99" mass="11140">MFMTKFDRLVLDVFVSSTMSTMLFSSVCVNISSVSLLRAVSLGVDTNALFNSLLLLQFPSQCCGREVHKWPFNYFEGTHHFKGPSHHLFFAISSSRSLS</sequence>
<protein>
    <submittedName>
        <fullName evidence="1">Uncharacterized protein</fullName>
    </submittedName>
</protein>
<evidence type="ECO:0000313" key="1">
    <source>
        <dbReference type="EMBL" id="CAD8884189.1"/>
    </source>
</evidence>
<accession>A0A7S1BEU8</accession>
<gene>
    <name evidence="1" type="ORF">CHYS00102_LOCUS11386</name>
</gene>
<organism evidence="1">
    <name type="scientific">Corethron hystrix</name>
    <dbReference type="NCBI Taxonomy" id="216773"/>
    <lineage>
        <taxon>Eukaryota</taxon>
        <taxon>Sar</taxon>
        <taxon>Stramenopiles</taxon>
        <taxon>Ochrophyta</taxon>
        <taxon>Bacillariophyta</taxon>
        <taxon>Coscinodiscophyceae</taxon>
        <taxon>Corethrophycidae</taxon>
        <taxon>Corethrales</taxon>
        <taxon>Corethraceae</taxon>
        <taxon>Corethron</taxon>
    </lineage>
</organism>
<proteinExistence type="predicted"/>
<dbReference type="EMBL" id="HBFR01015655">
    <property type="protein sequence ID" value="CAD8884189.1"/>
    <property type="molecule type" value="Transcribed_RNA"/>
</dbReference>
<dbReference type="AlphaFoldDB" id="A0A7S1BEU8"/>
<reference evidence="1" key="1">
    <citation type="submission" date="2021-01" db="EMBL/GenBank/DDBJ databases">
        <authorList>
            <person name="Corre E."/>
            <person name="Pelletier E."/>
            <person name="Niang G."/>
            <person name="Scheremetjew M."/>
            <person name="Finn R."/>
            <person name="Kale V."/>
            <person name="Holt S."/>
            <person name="Cochrane G."/>
            <person name="Meng A."/>
            <person name="Brown T."/>
            <person name="Cohen L."/>
        </authorList>
    </citation>
    <scope>NUCLEOTIDE SEQUENCE</scope>
    <source>
        <strain evidence="1">308</strain>
    </source>
</reference>